<dbReference type="EMBL" id="NHTK01004435">
    <property type="protein sequence ID" value="PPQ86725.1"/>
    <property type="molecule type" value="Genomic_DNA"/>
</dbReference>
<protein>
    <recommendedName>
        <fullName evidence="1">Tc1-like transposase DDE domain-containing protein</fullName>
    </recommendedName>
</protein>
<accession>A0A409X7L2</accession>
<dbReference type="PANTHER" id="PTHR46564">
    <property type="entry name" value="TRANSPOSASE"/>
    <property type="match status" value="1"/>
</dbReference>
<evidence type="ECO:0000313" key="2">
    <source>
        <dbReference type="EMBL" id="PPQ86725.1"/>
    </source>
</evidence>
<name>A0A409X7L2_9AGAR</name>
<dbReference type="Proteomes" id="UP000284842">
    <property type="component" value="Unassembled WGS sequence"/>
</dbReference>
<feature type="domain" description="Tc1-like transposase DDE" evidence="1">
    <location>
        <begin position="148"/>
        <end position="253"/>
    </location>
</feature>
<dbReference type="InterPro" id="IPR038717">
    <property type="entry name" value="Tc1-like_DDE_dom"/>
</dbReference>
<evidence type="ECO:0000259" key="1">
    <source>
        <dbReference type="Pfam" id="PF13358"/>
    </source>
</evidence>
<dbReference type="AlphaFoldDB" id="A0A409X7L2"/>
<dbReference type="Gene3D" id="1.10.10.10">
    <property type="entry name" value="Winged helix-like DNA-binding domain superfamily/Winged helix DNA-binding domain"/>
    <property type="match status" value="1"/>
</dbReference>
<gene>
    <name evidence="2" type="ORF">CVT24_012471</name>
</gene>
<evidence type="ECO:0000313" key="3">
    <source>
        <dbReference type="Proteomes" id="UP000284842"/>
    </source>
</evidence>
<dbReference type="GO" id="GO:0003676">
    <property type="term" value="F:nucleic acid binding"/>
    <property type="evidence" value="ECO:0007669"/>
    <property type="project" value="InterPro"/>
</dbReference>
<comment type="caution">
    <text evidence="2">The sequence shown here is derived from an EMBL/GenBank/DDBJ whole genome shotgun (WGS) entry which is preliminary data.</text>
</comment>
<reference evidence="2 3" key="1">
    <citation type="journal article" date="2018" name="Evol. Lett.">
        <title>Horizontal gene cluster transfer increased hallucinogenic mushroom diversity.</title>
        <authorList>
            <person name="Reynolds H.T."/>
            <person name="Vijayakumar V."/>
            <person name="Gluck-Thaler E."/>
            <person name="Korotkin H.B."/>
            <person name="Matheny P.B."/>
            <person name="Slot J.C."/>
        </authorList>
    </citation>
    <scope>NUCLEOTIDE SEQUENCE [LARGE SCALE GENOMIC DNA]</scope>
    <source>
        <strain evidence="2 3">2629</strain>
    </source>
</reference>
<dbReference type="OrthoDB" id="3022198at2759"/>
<dbReference type="Pfam" id="PF13358">
    <property type="entry name" value="DDE_3"/>
    <property type="match status" value="1"/>
</dbReference>
<dbReference type="NCBIfam" id="NF033545">
    <property type="entry name" value="transpos_IS630"/>
    <property type="match status" value="1"/>
</dbReference>
<keyword evidence="3" id="KW-1185">Reference proteome</keyword>
<dbReference type="InterPro" id="IPR047655">
    <property type="entry name" value="Transpos_IS630-like"/>
</dbReference>
<dbReference type="Gene3D" id="3.30.420.10">
    <property type="entry name" value="Ribonuclease H-like superfamily/Ribonuclease H"/>
    <property type="match status" value="1"/>
</dbReference>
<sequence length="262" mass="29891">MMAPQLSADLKERIIKLYFEDGLTYRDIRDEIDVSLGLISKVVRNCQEFGHVNGVFHPRTGRPSYINDEDMDFIGATLKANPSLYLDELQKRLADTRNVHISISTLSRTLASGQYSRKYLSKQSAERNAELRLIWEMSMAEYEDPDVFVFLDESAVDNKTMQRTHGWSPVGQPCVRRMTFLRGKRYSILPAITTEGIIALDIIEGSITKETFLTFLRAHVAPQLNPYPGKKSVVVMDNCAIHHDEDIRSLIVEECGEPKDFF</sequence>
<organism evidence="2 3">
    <name type="scientific">Panaeolus cyanescens</name>
    <dbReference type="NCBI Taxonomy" id="181874"/>
    <lineage>
        <taxon>Eukaryota</taxon>
        <taxon>Fungi</taxon>
        <taxon>Dikarya</taxon>
        <taxon>Basidiomycota</taxon>
        <taxon>Agaricomycotina</taxon>
        <taxon>Agaricomycetes</taxon>
        <taxon>Agaricomycetidae</taxon>
        <taxon>Agaricales</taxon>
        <taxon>Agaricineae</taxon>
        <taxon>Galeropsidaceae</taxon>
        <taxon>Panaeolus</taxon>
    </lineage>
</organism>
<dbReference type="SUPFAM" id="SSF46689">
    <property type="entry name" value="Homeodomain-like"/>
    <property type="match status" value="1"/>
</dbReference>
<dbReference type="InParanoid" id="A0A409X7L2"/>
<dbReference type="InterPro" id="IPR036388">
    <property type="entry name" value="WH-like_DNA-bd_sf"/>
</dbReference>
<proteinExistence type="predicted"/>
<dbReference type="PANTHER" id="PTHR46564:SF1">
    <property type="entry name" value="TRANSPOSASE"/>
    <property type="match status" value="1"/>
</dbReference>
<dbReference type="STRING" id="181874.A0A409X7L2"/>
<dbReference type="InterPro" id="IPR036397">
    <property type="entry name" value="RNaseH_sf"/>
</dbReference>
<dbReference type="InterPro" id="IPR009057">
    <property type="entry name" value="Homeodomain-like_sf"/>
</dbReference>